<dbReference type="ExpressionAtlas" id="A0A178W713">
    <property type="expression patterns" value="baseline and differential"/>
</dbReference>
<evidence type="ECO:0000313" key="3">
    <source>
        <dbReference type="EMBL" id="OAP14108.1"/>
    </source>
</evidence>
<evidence type="ECO:0000313" key="4">
    <source>
        <dbReference type="EMBL" id="VYS47067.1"/>
    </source>
</evidence>
<dbReference type="AlphaFoldDB" id="A0A178W713"/>
<organism evidence="3 5">
    <name type="scientific">Arabidopsis thaliana</name>
    <name type="common">Mouse-ear cress</name>
    <dbReference type="NCBI Taxonomy" id="3702"/>
    <lineage>
        <taxon>Eukaryota</taxon>
        <taxon>Viridiplantae</taxon>
        <taxon>Streptophyta</taxon>
        <taxon>Embryophyta</taxon>
        <taxon>Tracheophyta</taxon>
        <taxon>Spermatophyta</taxon>
        <taxon>Magnoliopsida</taxon>
        <taxon>eudicotyledons</taxon>
        <taxon>Gunneridae</taxon>
        <taxon>Pentapetalae</taxon>
        <taxon>rosids</taxon>
        <taxon>malvids</taxon>
        <taxon>Brassicales</taxon>
        <taxon>Brassicaceae</taxon>
        <taxon>Camelineae</taxon>
        <taxon>Arabidopsis</taxon>
    </lineage>
</organism>
<accession>A0A178W713</accession>
<name>A0A178W713_ARATH</name>
<dbReference type="EMBL" id="LUHQ01000001">
    <property type="protein sequence ID" value="OAP14108.1"/>
    <property type="molecule type" value="Genomic_DNA"/>
</dbReference>
<reference evidence="3" key="2">
    <citation type="submission" date="2016-03" db="EMBL/GenBank/DDBJ databases">
        <title>Full-length assembly of Arabidopsis thaliana Ler reveals the complement of translocations and inversions.</title>
        <authorList>
            <person name="Zapata L."/>
            <person name="Schneeberger K."/>
            <person name="Ossowski S."/>
        </authorList>
    </citation>
    <scope>NUCLEOTIDE SEQUENCE [LARGE SCALE GENOMIC DNA]</scope>
    <source>
        <tissue evidence="3">Leaf</tissue>
    </source>
</reference>
<dbReference type="EMBL" id="CACSHJ010000087">
    <property type="protein sequence ID" value="CAA0238790.1"/>
    <property type="molecule type" value="Genomic_DNA"/>
</dbReference>
<dbReference type="Proteomes" id="UP000434276">
    <property type="component" value="Unassembled WGS sequence"/>
</dbReference>
<gene>
    <name evidence="3" type="ordered locus">AXX17_At1g25370</name>
    <name evidence="4" type="ORF">AN1_LOCUS2561</name>
    <name evidence="2" type="ORF">C24_LOCUS2468</name>
</gene>
<reference evidence="2 7" key="3">
    <citation type="submission" date="2019-12" db="EMBL/GenBank/DDBJ databases">
        <authorList>
            <person name="Jiao W.-B."/>
            <person name="Schneeberger K."/>
        </authorList>
    </citation>
    <scope>NUCLEOTIDE SEQUENCE [LARGE SCALE GENOMIC DNA]</scope>
    <source>
        <strain evidence="6">cv. An-1</strain>
        <strain evidence="7">cv. C24</strain>
    </source>
</reference>
<feature type="region of interest" description="Disordered" evidence="1">
    <location>
        <begin position="114"/>
        <end position="140"/>
    </location>
</feature>
<dbReference type="OrthoDB" id="1072835at2759"/>
<protein>
    <submittedName>
        <fullName evidence="3">Uncharacterized protein</fullName>
    </submittedName>
</protein>
<dbReference type="Proteomes" id="UP000426265">
    <property type="component" value="Unassembled WGS sequence"/>
</dbReference>
<evidence type="ECO:0000313" key="5">
    <source>
        <dbReference type="Proteomes" id="UP000078284"/>
    </source>
</evidence>
<reference evidence="5" key="1">
    <citation type="journal article" date="2016" name="Proc. Natl. Acad. Sci. U.S.A.">
        <title>Chromosome-level assembly of Arabidopsis thaliana Ler reveals the extent of translocation and inversion polymorphisms.</title>
        <authorList>
            <person name="Zapata L."/>
            <person name="Ding J."/>
            <person name="Willing E.M."/>
            <person name="Hartwig B."/>
            <person name="Bezdan D."/>
            <person name="Jiao W.B."/>
            <person name="Patel V."/>
            <person name="Velikkakam James G."/>
            <person name="Koornneef M."/>
            <person name="Ossowski S."/>
            <person name="Schneeberger K."/>
        </authorList>
    </citation>
    <scope>NUCLEOTIDE SEQUENCE [LARGE SCALE GENOMIC DNA]</scope>
    <source>
        <strain evidence="5">cv. Landsberg erecta</strain>
    </source>
</reference>
<sequence>MMLLSKASLLTAETLRSSKNSLMLLHATRVSKPPLLTFLYRLLDERLKPRYPEEQLAVVLRGFLCLHLVAAFRSNVSSIIQFLDNVAQFSHNLLGMVKSPKINGANSNHIIMGEDQTHDGNTKTSSEETESTILSNGVVE</sequence>
<evidence type="ECO:0000256" key="1">
    <source>
        <dbReference type="SAM" id="MobiDB-lite"/>
    </source>
</evidence>
<evidence type="ECO:0000313" key="6">
    <source>
        <dbReference type="Proteomes" id="UP000426265"/>
    </source>
</evidence>
<evidence type="ECO:0000313" key="7">
    <source>
        <dbReference type="Proteomes" id="UP000434276"/>
    </source>
</evidence>
<dbReference type="Proteomes" id="UP000078284">
    <property type="component" value="Chromosome 1"/>
</dbReference>
<proteinExistence type="predicted"/>
<evidence type="ECO:0000313" key="2">
    <source>
        <dbReference type="EMBL" id="CAA0238790.1"/>
    </source>
</evidence>
<dbReference type="EMBL" id="CACRSJ010000104">
    <property type="protein sequence ID" value="VYS47067.1"/>
    <property type="molecule type" value="Genomic_DNA"/>
</dbReference>
<accession>A0A5S9VSD9</accession>